<accession>A0A6N3CQV6</accession>
<reference evidence="1" key="1">
    <citation type="submission" date="2019-11" db="EMBL/GenBank/DDBJ databases">
        <authorList>
            <person name="Feng L."/>
        </authorList>
    </citation>
    <scope>NUCLEOTIDE SEQUENCE</scope>
    <source>
        <strain evidence="1">RgnavusLFYP19</strain>
    </source>
</reference>
<dbReference type="EMBL" id="CACRUK010000022">
    <property type="protein sequence ID" value="VYU18242.1"/>
    <property type="molecule type" value="Genomic_DNA"/>
</dbReference>
<sequence length="74" mass="8271">MLILGLLCGKETELVAEKAYEMAINGETLEICHWERPFGMILLNGSKNAEVLCNMNARWELLSSLSIFSGILKI</sequence>
<dbReference type="AlphaFoldDB" id="A0A6N3CQV6"/>
<protein>
    <submittedName>
        <fullName evidence="1">Uncharacterized protein</fullName>
    </submittedName>
</protein>
<evidence type="ECO:0000313" key="1">
    <source>
        <dbReference type="EMBL" id="VYU18242.1"/>
    </source>
</evidence>
<gene>
    <name evidence="1" type="ORF">RGLFYP19_01649</name>
</gene>
<name>A0A6N3CQV6_MEDGN</name>
<proteinExistence type="predicted"/>
<organism evidence="1">
    <name type="scientific">Mediterraneibacter gnavus</name>
    <name type="common">Ruminococcus gnavus</name>
    <dbReference type="NCBI Taxonomy" id="33038"/>
    <lineage>
        <taxon>Bacteria</taxon>
        <taxon>Bacillati</taxon>
        <taxon>Bacillota</taxon>
        <taxon>Clostridia</taxon>
        <taxon>Lachnospirales</taxon>
        <taxon>Lachnospiraceae</taxon>
        <taxon>Mediterraneibacter</taxon>
    </lineage>
</organism>